<dbReference type="EMBL" id="BAABFX010000033">
    <property type="protein sequence ID" value="GAA4399334.1"/>
    <property type="molecule type" value="Genomic_DNA"/>
</dbReference>
<dbReference type="InterPro" id="IPR016035">
    <property type="entry name" value="Acyl_Trfase/lysoPLipase"/>
</dbReference>
<protein>
    <submittedName>
        <fullName evidence="7">Patatin-like phospholipase family protein</fullName>
    </submittedName>
</protein>
<feature type="short sequence motif" description="DGA/G" evidence="4">
    <location>
        <begin position="244"/>
        <end position="246"/>
    </location>
</feature>
<feature type="compositionally biased region" description="Polar residues" evidence="5">
    <location>
        <begin position="1"/>
        <end position="17"/>
    </location>
</feature>
<dbReference type="RefSeq" id="WP_159899871.1">
    <property type="nucleotide sequence ID" value="NZ_BAABFX010000033.1"/>
</dbReference>
<dbReference type="Proteomes" id="UP001500390">
    <property type="component" value="Unassembled WGS sequence"/>
</dbReference>
<accession>A0ABP8K228</accession>
<evidence type="ECO:0000256" key="3">
    <source>
        <dbReference type="ARBA" id="ARBA00023098"/>
    </source>
</evidence>
<dbReference type="InterPro" id="IPR002641">
    <property type="entry name" value="PNPLA_dom"/>
</dbReference>
<feature type="active site" description="Nucleophile" evidence="4">
    <location>
        <position position="104"/>
    </location>
</feature>
<evidence type="ECO:0000256" key="4">
    <source>
        <dbReference type="PROSITE-ProRule" id="PRU01161"/>
    </source>
</evidence>
<sequence>MSNIAPQVQQLSLETPSGGTGRAPGVSGATDTETAAPQGSVAVRATTDGGDEFASWQPPTTDNERAFVLAGGGATGIAWEAGVIMGLRDGGVDVREADTMIGTSAGSMVAAHLRVGTQESLAFARIREGAQIAEIGRLGPADASRYLRAQLSLDKKRGRALVGQAALAARTTTEEEWLKAIGLGLVGKEWPDKRLFITAVDAQTGTSVVFDNSSGVPLERAVAASCAVPGVFPAVEVGGRRYVDGGLRTVANADLAAGHRRVLALSPYPVASHLRDLPARQLRSLRPASRTHLVVPDARDLWAMGANPLDFSRGADTFETARAHGQRIADRVGEMWLA</sequence>
<reference evidence="8" key="1">
    <citation type="journal article" date="2019" name="Int. J. Syst. Evol. Microbiol.">
        <title>The Global Catalogue of Microorganisms (GCM) 10K type strain sequencing project: providing services to taxonomists for standard genome sequencing and annotation.</title>
        <authorList>
            <consortium name="The Broad Institute Genomics Platform"/>
            <consortium name="The Broad Institute Genome Sequencing Center for Infectious Disease"/>
            <person name="Wu L."/>
            <person name="Ma J."/>
        </authorList>
    </citation>
    <scope>NUCLEOTIDE SEQUENCE [LARGE SCALE GENOMIC DNA]</scope>
    <source>
        <strain evidence="8">JCM 17738</strain>
    </source>
</reference>
<keyword evidence="2 4" id="KW-0442">Lipid degradation</keyword>
<evidence type="ECO:0000256" key="5">
    <source>
        <dbReference type="SAM" id="MobiDB-lite"/>
    </source>
</evidence>
<dbReference type="PANTHER" id="PTHR14226">
    <property type="entry name" value="NEUROPATHY TARGET ESTERASE/SWISS CHEESE D.MELANOGASTER"/>
    <property type="match status" value="1"/>
</dbReference>
<name>A0ABP8K228_9MICO</name>
<dbReference type="Pfam" id="PF01734">
    <property type="entry name" value="Patatin"/>
    <property type="match status" value="1"/>
</dbReference>
<dbReference type="InterPro" id="IPR050301">
    <property type="entry name" value="NTE"/>
</dbReference>
<evidence type="ECO:0000259" key="6">
    <source>
        <dbReference type="PROSITE" id="PS51635"/>
    </source>
</evidence>
<dbReference type="PANTHER" id="PTHR14226:SF57">
    <property type="entry name" value="BLR7027 PROTEIN"/>
    <property type="match status" value="1"/>
</dbReference>
<gene>
    <name evidence="7" type="ORF">GCM10023153_25330</name>
</gene>
<organism evidence="7 8">
    <name type="scientific">Ornithinibacter aureus</name>
    <dbReference type="NCBI Taxonomy" id="622664"/>
    <lineage>
        <taxon>Bacteria</taxon>
        <taxon>Bacillati</taxon>
        <taxon>Actinomycetota</taxon>
        <taxon>Actinomycetes</taxon>
        <taxon>Micrococcales</taxon>
        <taxon>Intrasporangiaceae</taxon>
        <taxon>Ornithinibacter</taxon>
    </lineage>
</organism>
<dbReference type="Gene3D" id="3.40.1090.10">
    <property type="entry name" value="Cytosolic phospholipase A2 catalytic domain"/>
    <property type="match status" value="2"/>
</dbReference>
<dbReference type="PROSITE" id="PS51635">
    <property type="entry name" value="PNPLA"/>
    <property type="match status" value="1"/>
</dbReference>
<evidence type="ECO:0000256" key="1">
    <source>
        <dbReference type="ARBA" id="ARBA00022801"/>
    </source>
</evidence>
<evidence type="ECO:0000313" key="8">
    <source>
        <dbReference type="Proteomes" id="UP001500390"/>
    </source>
</evidence>
<comment type="caution">
    <text evidence="7">The sequence shown here is derived from an EMBL/GenBank/DDBJ whole genome shotgun (WGS) entry which is preliminary data.</text>
</comment>
<proteinExistence type="predicted"/>
<feature type="active site" description="Proton acceptor" evidence="4">
    <location>
        <position position="244"/>
    </location>
</feature>
<feature type="short sequence motif" description="GXSXG" evidence="4">
    <location>
        <begin position="102"/>
        <end position="106"/>
    </location>
</feature>
<keyword evidence="3 4" id="KW-0443">Lipid metabolism</keyword>
<comment type="caution">
    <text evidence="4">Lacks conserved residue(s) required for the propagation of feature annotation.</text>
</comment>
<keyword evidence="8" id="KW-1185">Reference proteome</keyword>
<evidence type="ECO:0000313" key="7">
    <source>
        <dbReference type="EMBL" id="GAA4399334.1"/>
    </source>
</evidence>
<feature type="domain" description="PNPLA" evidence="6">
    <location>
        <begin position="68"/>
        <end position="259"/>
    </location>
</feature>
<evidence type="ECO:0000256" key="2">
    <source>
        <dbReference type="ARBA" id="ARBA00022963"/>
    </source>
</evidence>
<dbReference type="SUPFAM" id="SSF52151">
    <property type="entry name" value="FabD/lysophospholipase-like"/>
    <property type="match status" value="1"/>
</dbReference>
<keyword evidence="1 4" id="KW-0378">Hydrolase</keyword>
<feature type="region of interest" description="Disordered" evidence="5">
    <location>
        <begin position="1"/>
        <end position="38"/>
    </location>
</feature>